<protein>
    <submittedName>
        <fullName evidence="2">Uncharacterized protein</fullName>
    </submittedName>
</protein>
<gene>
    <name evidence="2" type="ORF">BOX15_Mlig016138g1</name>
</gene>
<comment type="caution">
    <text evidence="2">The sequence shown here is derived from an EMBL/GenBank/DDBJ whole genome shotgun (WGS) entry which is preliminary data.</text>
</comment>
<feature type="region of interest" description="Disordered" evidence="1">
    <location>
        <begin position="1"/>
        <end position="20"/>
    </location>
</feature>
<evidence type="ECO:0000313" key="3">
    <source>
        <dbReference type="Proteomes" id="UP000215902"/>
    </source>
</evidence>
<keyword evidence="3" id="KW-1185">Reference proteome</keyword>
<dbReference type="STRING" id="282301.A0A267GAL6"/>
<dbReference type="PANTHER" id="PTHR28601:SF1">
    <property type="entry name" value="COILED-COIL DOMAIN-CONTAINING PROTEIN 24"/>
    <property type="match status" value="1"/>
</dbReference>
<feature type="compositionally biased region" description="Low complexity" evidence="1">
    <location>
        <begin position="135"/>
        <end position="148"/>
    </location>
</feature>
<sequence length="345" mass="38928">SSSETSKRPHASMLSPRSYEAPSSLWEIVREHAAPSEHHELKHLIGADLIDQTLELRREIGLLLELSMDLQDDEDSHEQSSAAQRPAPLPEPPQMRARLAQEIVFFLEAIREQQRTTDLRKYDVNQEVVDYAYESSSSRPSTGNSRLSLGEIRVTPCSSARSGSRRTARSVEAPTAEDVAGMRDQLTYMRCDEVRRRLRSHLQEEIDQLKQDLEQLQESLQTQQQPGFTARSDTHHGHRPPSSLQRSLSREPTLSDLRSERHKLERALLEACKDEPALREHRPAAAAATGCHSNKAVNETIQRPLAPLMTSTAGSQRPSSAQRLRSMVQQSRQQQQVVPPLKLPD</sequence>
<feature type="region of interest" description="Disordered" evidence="1">
    <location>
        <begin position="219"/>
        <end position="260"/>
    </location>
</feature>
<dbReference type="AlphaFoldDB" id="A0A267GAL6"/>
<dbReference type="Pfam" id="PF15669">
    <property type="entry name" value="CCDC24"/>
    <property type="match status" value="1"/>
</dbReference>
<accession>A0A267GAL6</accession>
<dbReference type="InterPro" id="IPR031367">
    <property type="entry name" value="CCDC24"/>
</dbReference>
<feature type="region of interest" description="Disordered" evidence="1">
    <location>
        <begin position="133"/>
        <end position="176"/>
    </location>
</feature>
<feature type="region of interest" description="Disordered" evidence="1">
    <location>
        <begin position="310"/>
        <end position="345"/>
    </location>
</feature>
<evidence type="ECO:0000313" key="2">
    <source>
        <dbReference type="EMBL" id="PAA82414.1"/>
    </source>
</evidence>
<dbReference type="OrthoDB" id="6022633at2759"/>
<name>A0A267GAL6_9PLAT</name>
<feature type="compositionally biased region" description="Polar residues" evidence="1">
    <location>
        <begin position="310"/>
        <end position="321"/>
    </location>
</feature>
<feature type="compositionally biased region" description="Low complexity" evidence="1">
    <location>
        <begin position="322"/>
        <end position="345"/>
    </location>
</feature>
<dbReference type="EMBL" id="NIVC01000471">
    <property type="protein sequence ID" value="PAA82414.1"/>
    <property type="molecule type" value="Genomic_DNA"/>
</dbReference>
<dbReference type="Proteomes" id="UP000215902">
    <property type="component" value="Unassembled WGS sequence"/>
</dbReference>
<feature type="non-terminal residue" evidence="2">
    <location>
        <position position="1"/>
    </location>
</feature>
<organism evidence="2 3">
    <name type="scientific">Macrostomum lignano</name>
    <dbReference type="NCBI Taxonomy" id="282301"/>
    <lineage>
        <taxon>Eukaryota</taxon>
        <taxon>Metazoa</taxon>
        <taxon>Spiralia</taxon>
        <taxon>Lophotrochozoa</taxon>
        <taxon>Platyhelminthes</taxon>
        <taxon>Rhabditophora</taxon>
        <taxon>Macrostomorpha</taxon>
        <taxon>Macrostomida</taxon>
        <taxon>Macrostomidae</taxon>
        <taxon>Macrostomum</taxon>
    </lineage>
</organism>
<feature type="region of interest" description="Disordered" evidence="1">
    <location>
        <begin position="71"/>
        <end position="92"/>
    </location>
</feature>
<reference evidence="2 3" key="1">
    <citation type="submission" date="2017-06" db="EMBL/GenBank/DDBJ databases">
        <title>A platform for efficient transgenesis in Macrostomum lignano, a flatworm model organism for stem cell research.</title>
        <authorList>
            <person name="Berezikov E."/>
        </authorList>
    </citation>
    <scope>NUCLEOTIDE SEQUENCE [LARGE SCALE GENOMIC DNA]</scope>
    <source>
        <strain evidence="2">DV1</strain>
        <tissue evidence="2">Whole organism</tissue>
    </source>
</reference>
<evidence type="ECO:0000256" key="1">
    <source>
        <dbReference type="SAM" id="MobiDB-lite"/>
    </source>
</evidence>
<dbReference type="PANTHER" id="PTHR28601">
    <property type="entry name" value="COILED-COIL DOMAIN-CONTAINING PROTEIN 24"/>
    <property type="match status" value="1"/>
</dbReference>
<proteinExistence type="predicted"/>